<dbReference type="PANTHER" id="PTHR11845">
    <property type="entry name" value="5'-DEOXYNUCLEOTIDASE HDDC2"/>
    <property type="match status" value="1"/>
</dbReference>
<reference evidence="10 11" key="1">
    <citation type="journal article" date="2007" name="Science">
        <title>Genomic minimalism in the early diverging intestinal parasite Giardia lamblia.</title>
        <authorList>
            <person name="Morrison H.G."/>
            <person name="McArthur A.G."/>
            <person name="Gillin F.D."/>
            <person name="Aley S.B."/>
            <person name="Adam R.D."/>
            <person name="Olsen G.J."/>
            <person name="Best A.A."/>
            <person name="Cande W.Z."/>
            <person name="Chen F."/>
            <person name="Cipriano M.J."/>
            <person name="Davids B.J."/>
            <person name="Dawson S.C."/>
            <person name="Elmendorf H.G."/>
            <person name="Hehl A.B."/>
            <person name="Holder M.E."/>
            <person name="Huse S.M."/>
            <person name="Kim U.U."/>
            <person name="Lasek-Nesselquist E."/>
            <person name="Manning G."/>
            <person name="Nigam A."/>
            <person name="Nixon J.E."/>
            <person name="Palm D."/>
            <person name="Passamaneck N.E."/>
            <person name="Prabhu A."/>
            <person name="Reich C.I."/>
            <person name="Reiner D.S."/>
            <person name="Samuelson J."/>
            <person name="Svard S.G."/>
            <person name="Sogin M.L."/>
        </authorList>
    </citation>
    <scope>NUCLEOTIDE SEQUENCE [LARGE SCALE GENOMIC DNA]</scope>
    <source>
        <strain evidence="10 11">WB C6</strain>
    </source>
</reference>
<evidence type="ECO:0000256" key="8">
    <source>
        <dbReference type="ARBA" id="ARBA00022723"/>
    </source>
</evidence>
<comment type="cofactor">
    <cofactor evidence="3">
        <name>Co(2+)</name>
        <dbReference type="ChEBI" id="CHEBI:48828"/>
    </cofactor>
</comment>
<comment type="function">
    <text evidence="4">Catalyzes the dephosphorylation of the nucleoside 5'-monophosphates deoxyadenosine monophosphate (dAMP), deoxycytidine monophosphate (dCMP), deoxyguanosine monophosphate (dGMP) and deoxythymidine monophosphate (dTMP).</text>
</comment>
<keyword evidence="11" id="KW-1185">Reference proteome</keyword>
<evidence type="ECO:0000256" key="7">
    <source>
        <dbReference type="ARBA" id="ARBA00012964"/>
    </source>
</evidence>
<dbReference type="SUPFAM" id="SSF109604">
    <property type="entry name" value="HD-domain/PDEase-like"/>
    <property type="match status" value="1"/>
</dbReference>
<evidence type="ECO:0000256" key="9">
    <source>
        <dbReference type="ARBA" id="ARBA00022801"/>
    </source>
</evidence>
<comment type="subunit">
    <text evidence="6">Homodimer.</text>
</comment>
<dbReference type="Proteomes" id="UP000001548">
    <property type="component" value="Unassembled WGS sequence"/>
</dbReference>
<evidence type="ECO:0000256" key="4">
    <source>
        <dbReference type="ARBA" id="ARBA00004074"/>
    </source>
</evidence>
<comment type="catalytic activity">
    <reaction evidence="1">
        <text>a 2'-deoxyribonucleoside 5'-phosphate + H2O = a 2'-deoxyribonucleoside + phosphate</text>
        <dbReference type="Rhea" id="RHEA:36167"/>
        <dbReference type="ChEBI" id="CHEBI:15377"/>
        <dbReference type="ChEBI" id="CHEBI:18274"/>
        <dbReference type="ChEBI" id="CHEBI:43474"/>
        <dbReference type="ChEBI" id="CHEBI:65317"/>
        <dbReference type="EC" id="3.1.3.89"/>
    </reaction>
</comment>
<evidence type="ECO:0000256" key="5">
    <source>
        <dbReference type="ARBA" id="ARBA00009999"/>
    </source>
</evidence>
<dbReference type="PANTHER" id="PTHR11845:SF13">
    <property type="entry name" value="5'-DEOXYNUCLEOTIDASE HDDC2"/>
    <property type="match status" value="1"/>
</dbReference>
<sequence>MLSSRVQSFLAFYALLDRLCCLPRTGWTLHPEIGCVESVADHSYATACVALDSSVSLDPQRRTRLVCMMLLHDLAESIVGDIIPESLSKVSAAEKRMQEASAMRELVLLLCNSGLHRMGALYKELFTMYEDAHSPLARAAHVIDKIDMLCQAHCYSARYNVNLERFFTNRIVETSGDPKDSDRSEKHFLCKLFSLYKGIHEQYSPPVCRP</sequence>
<dbReference type="HOGENOM" id="CLU_039453_2_1_1"/>
<protein>
    <recommendedName>
        <fullName evidence="7">5'-deoxynucleotidase</fullName>
        <ecNumber evidence="7">3.1.3.89</ecNumber>
    </recommendedName>
</protein>
<dbReference type="InterPro" id="IPR006674">
    <property type="entry name" value="HD_domain"/>
</dbReference>
<evidence type="ECO:0000256" key="2">
    <source>
        <dbReference type="ARBA" id="ARBA00001936"/>
    </source>
</evidence>
<keyword evidence="9" id="KW-0378">Hydrolase</keyword>
<evidence type="ECO:0000256" key="6">
    <source>
        <dbReference type="ARBA" id="ARBA00011738"/>
    </source>
</evidence>
<dbReference type="SMART" id="SM00471">
    <property type="entry name" value="HDc"/>
    <property type="match status" value="1"/>
</dbReference>
<dbReference type="InterPro" id="IPR003607">
    <property type="entry name" value="HD/PDEase_dom"/>
</dbReference>
<dbReference type="OMA" id="PFFHMLE"/>
<dbReference type="VEuPathDB" id="GiardiaDB:GL50803_21592"/>
<dbReference type="Gene3D" id="1.10.3210.10">
    <property type="entry name" value="Hypothetical protein af1432"/>
    <property type="match status" value="1"/>
</dbReference>
<evidence type="ECO:0000313" key="10">
    <source>
        <dbReference type="EMBL" id="KAE8303086.1"/>
    </source>
</evidence>
<dbReference type="AlphaFoldDB" id="D3KG20"/>
<comment type="caution">
    <text evidence="10">The sequence shown here is derived from an EMBL/GenBank/DDBJ whole genome shotgun (WGS) entry which is preliminary data.</text>
</comment>
<comment type="cofactor">
    <cofactor evidence="2">
        <name>Mn(2+)</name>
        <dbReference type="ChEBI" id="CHEBI:29035"/>
    </cofactor>
</comment>
<dbReference type="InterPro" id="IPR039356">
    <property type="entry name" value="YfbR/HDDC2"/>
</dbReference>
<name>D3KG20_GIAIC</name>
<organism evidence="10 11">
    <name type="scientific">Giardia intestinalis (strain ATCC 50803 / WB clone C6)</name>
    <name type="common">Giardia lamblia</name>
    <dbReference type="NCBI Taxonomy" id="184922"/>
    <lineage>
        <taxon>Eukaryota</taxon>
        <taxon>Metamonada</taxon>
        <taxon>Diplomonadida</taxon>
        <taxon>Hexamitidae</taxon>
        <taxon>Giardiinae</taxon>
        <taxon>Giardia</taxon>
    </lineage>
</organism>
<dbReference type="GO" id="GO:0002953">
    <property type="term" value="F:5'-deoxynucleotidase activity"/>
    <property type="evidence" value="ECO:0000318"/>
    <property type="project" value="GO_Central"/>
</dbReference>
<accession>D3KG20</accession>
<dbReference type="GO" id="GO:0046872">
    <property type="term" value="F:metal ion binding"/>
    <property type="evidence" value="ECO:0007669"/>
    <property type="project" value="UniProtKB-KW"/>
</dbReference>
<comment type="similarity">
    <text evidence="5">Belongs to the HDDC2 family.</text>
</comment>
<evidence type="ECO:0000313" key="11">
    <source>
        <dbReference type="Proteomes" id="UP000001548"/>
    </source>
</evidence>
<gene>
    <name evidence="10" type="ORF">GL50803_0021592</name>
</gene>
<keyword evidence="8" id="KW-0479">Metal-binding</keyword>
<dbReference type="EC" id="3.1.3.89" evidence="7"/>
<proteinExistence type="inferred from homology"/>
<evidence type="ECO:0000256" key="3">
    <source>
        <dbReference type="ARBA" id="ARBA00001941"/>
    </source>
</evidence>
<dbReference type="FunCoup" id="D3KG20">
    <property type="interactions" value="53"/>
</dbReference>
<dbReference type="EMBL" id="AACB03000003">
    <property type="protein sequence ID" value="KAE8303086.1"/>
    <property type="molecule type" value="Genomic_DNA"/>
</dbReference>
<dbReference type="Pfam" id="PF13023">
    <property type="entry name" value="HD_3"/>
    <property type="match status" value="1"/>
</dbReference>
<evidence type="ECO:0000256" key="1">
    <source>
        <dbReference type="ARBA" id="ARBA00001638"/>
    </source>
</evidence>